<name>A0A917K2G5_9BACL</name>
<reference evidence="2" key="1">
    <citation type="journal article" date="2014" name="Int. J. Syst. Evol. Microbiol.">
        <title>Complete genome sequence of Corynebacterium casei LMG S-19264T (=DSM 44701T), isolated from a smear-ripened cheese.</title>
        <authorList>
            <consortium name="US DOE Joint Genome Institute (JGI-PGF)"/>
            <person name="Walter F."/>
            <person name="Albersmeier A."/>
            <person name="Kalinowski J."/>
            <person name="Ruckert C."/>
        </authorList>
    </citation>
    <scope>NUCLEOTIDE SEQUENCE</scope>
    <source>
        <strain evidence="2">JCM 18487</strain>
    </source>
</reference>
<dbReference type="InterPro" id="IPR013830">
    <property type="entry name" value="SGNH_hydro"/>
</dbReference>
<dbReference type="InterPro" id="IPR036514">
    <property type="entry name" value="SGNH_hydro_sf"/>
</dbReference>
<evidence type="ECO:0000313" key="3">
    <source>
        <dbReference type="Proteomes" id="UP000637695"/>
    </source>
</evidence>
<reference evidence="2" key="2">
    <citation type="submission" date="2020-09" db="EMBL/GenBank/DDBJ databases">
        <authorList>
            <person name="Sun Q."/>
            <person name="Ohkuma M."/>
        </authorList>
    </citation>
    <scope>NUCLEOTIDE SEQUENCE</scope>
    <source>
        <strain evidence="2">JCM 18487</strain>
    </source>
</reference>
<dbReference type="RefSeq" id="WP_188880970.1">
    <property type="nucleotide sequence ID" value="NZ_BMOY01000005.1"/>
</dbReference>
<proteinExistence type="predicted"/>
<dbReference type="Pfam" id="PF13472">
    <property type="entry name" value="Lipase_GDSL_2"/>
    <property type="match status" value="1"/>
</dbReference>
<dbReference type="EMBL" id="BMOY01000005">
    <property type="protein sequence ID" value="GGI98615.1"/>
    <property type="molecule type" value="Genomic_DNA"/>
</dbReference>
<evidence type="ECO:0000259" key="1">
    <source>
        <dbReference type="Pfam" id="PF13472"/>
    </source>
</evidence>
<dbReference type="SUPFAM" id="SSF52266">
    <property type="entry name" value="SGNH hydrolase"/>
    <property type="match status" value="1"/>
</dbReference>
<sequence>MHTYTALGDSITAGAGASAPGRAYPDLVTCGLPPAHTWRGFVLAEPGWTSGDLLATVIRFGPGPLAASTAITVWVGGDDLVQAGLRAAASPHPVRALPAWTARTIAQYAARLTALAAFIRQHSAARVVLCTQYNPFPRSPAASAAVAALNRATREVAARTGCVVAPVDAWFAGQEAELIAGYRRGRLEDVWCTGYAPVHPNDRGHRRIAAGLIPLLCG</sequence>
<accession>A0A917K2G5</accession>
<dbReference type="Proteomes" id="UP000637695">
    <property type="component" value="Unassembled WGS sequence"/>
</dbReference>
<gene>
    <name evidence="2" type="ORF">GCM10010885_05150</name>
</gene>
<dbReference type="AlphaFoldDB" id="A0A917K2G5"/>
<comment type="caution">
    <text evidence="2">The sequence shown here is derived from an EMBL/GenBank/DDBJ whole genome shotgun (WGS) entry which is preliminary data.</text>
</comment>
<protein>
    <recommendedName>
        <fullName evidence="1">SGNH hydrolase-type esterase domain-containing protein</fullName>
    </recommendedName>
</protein>
<feature type="domain" description="SGNH hydrolase-type esterase" evidence="1">
    <location>
        <begin position="6"/>
        <end position="207"/>
    </location>
</feature>
<dbReference type="Gene3D" id="3.40.50.1110">
    <property type="entry name" value="SGNH hydrolase"/>
    <property type="match status" value="1"/>
</dbReference>
<keyword evidence="3" id="KW-1185">Reference proteome</keyword>
<organism evidence="2 3">
    <name type="scientific">Alicyclobacillus cellulosilyticus</name>
    <dbReference type="NCBI Taxonomy" id="1003997"/>
    <lineage>
        <taxon>Bacteria</taxon>
        <taxon>Bacillati</taxon>
        <taxon>Bacillota</taxon>
        <taxon>Bacilli</taxon>
        <taxon>Bacillales</taxon>
        <taxon>Alicyclobacillaceae</taxon>
        <taxon>Alicyclobacillus</taxon>
    </lineage>
</organism>
<evidence type="ECO:0000313" key="2">
    <source>
        <dbReference type="EMBL" id="GGI98615.1"/>
    </source>
</evidence>
<dbReference type="CDD" id="cd00229">
    <property type="entry name" value="SGNH_hydrolase"/>
    <property type="match status" value="1"/>
</dbReference>